<feature type="chain" id="PRO_5016718620" description="Beta-lactamase-related domain-containing protein" evidence="1">
    <location>
        <begin position="22"/>
        <end position="487"/>
    </location>
</feature>
<dbReference type="Pfam" id="PF00144">
    <property type="entry name" value="Beta-lactamase"/>
    <property type="match status" value="1"/>
</dbReference>
<dbReference type="PANTHER" id="PTHR43283">
    <property type="entry name" value="BETA-LACTAMASE-RELATED"/>
    <property type="match status" value="1"/>
</dbReference>
<dbReference type="InterPro" id="IPR012338">
    <property type="entry name" value="Beta-lactam/transpept-like"/>
</dbReference>
<evidence type="ECO:0000256" key="1">
    <source>
        <dbReference type="SAM" id="SignalP"/>
    </source>
</evidence>
<name>A0A365Y223_9BACT</name>
<evidence type="ECO:0000313" key="3">
    <source>
        <dbReference type="EMBL" id="RBL91925.1"/>
    </source>
</evidence>
<gene>
    <name evidence="3" type="ORF">DF182_04810</name>
</gene>
<dbReference type="Proteomes" id="UP000253410">
    <property type="component" value="Unassembled WGS sequence"/>
</dbReference>
<reference evidence="3 4" key="1">
    <citation type="submission" date="2018-05" db="EMBL/GenBank/DDBJ databases">
        <title>Chitinophaga sp. K3CV102501T nov., isolated from isolated from a monsoon evergreen broad-leaved forest soil.</title>
        <authorList>
            <person name="Lv Y."/>
        </authorList>
    </citation>
    <scope>NUCLEOTIDE SEQUENCE [LARGE SCALE GENOMIC DNA]</scope>
    <source>
        <strain evidence="3 4">GDMCC 1.1325</strain>
    </source>
</reference>
<keyword evidence="4" id="KW-1185">Reference proteome</keyword>
<protein>
    <recommendedName>
        <fullName evidence="2">Beta-lactamase-related domain-containing protein</fullName>
    </recommendedName>
</protein>
<dbReference type="EMBL" id="QFFJ01000001">
    <property type="protein sequence ID" value="RBL91925.1"/>
    <property type="molecule type" value="Genomic_DNA"/>
</dbReference>
<comment type="caution">
    <text evidence="3">The sequence shown here is derived from an EMBL/GenBank/DDBJ whole genome shotgun (WGS) entry which is preliminary data.</text>
</comment>
<dbReference type="AlphaFoldDB" id="A0A365Y223"/>
<dbReference type="PANTHER" id="PTHR43283:SF7">
    <property type="entry name" value="BETA-LACTAMASE-RELATED DOMAIN-CONTAINING PROTEIN"/>
    <property type="match status" value="1"/>
</dbReference>
<feature type="signal peptide" evidence="1">
    <location>
        <begin position="1"/>
        <end position="21"/>
    </location>
</feature>
<proteinExistence type="predicted"/>
<sequence length="487" mass="55675">MLCKNCLWISLFLLHVSAVLAQSQNTWKTSSPEEQGMSSLLLANAIKQIKHDGTNIHSLLVIKNNHLVLDASFYPFKSTYAHDLASVTKSITSLLIGIAIDKKFISSENEPIVNFFPEYKINNDTLKSVRIKDLLNMSSGFQCSWDDGERELGEMRKTTDWVKFMLTLRFANNPDAQFSYCSGNFYLLAEILQRATKMSCHGFAQKYLFKPLDFGASYWLTNYKGVNHGWGDLHISIYDFAKIGCLILNGGEWNGKQIISKQWLNKIQPLHKIQKTEFYGYGWWLDSESPDLVQAIGRGGQRLFIFKTRNMVIATDGGGGYDSGKLDDIVLQAIEKYDKNENNYALLQKTTKNISLPDTSTTTPEAFPQNGLNKTFLLDNNEMGLRSMRFEKRKTGYYMTVRFADSSVEDNPIGMNNQYKISKEHTFGLPMATKGKWANDTLFIDYNRLCRIENYKFSIIFKENDAMEIRLTEASKDINQIIRAKKM</sequence>
<organism evidence="3 4">
    <name type="scientific">Chitinophaga flava</name>
    <dbReference type="NCBI Taxonomy" id="2259036"/>
    <lineage>
        <taxon>Bacteria</taxon>
        <taxon>Pseudomonadati</taxon>
        <taxon>Bacteroidota</taxon>
        <taxon>Chitinophagia</taxon>
        <taxon>Chitinophagales</taxon>
        <taxon>Chitinophagaceae</taxon>
        <taxon>Chitinophaga</taxon>
    </lineage>
</organism>
<dbReference type="Gene3D" id="3.40.710.10">
    <property type="entry name" value="DD-peptidase/beta-lactamase superfamily"/>
    <property type="match status" value="1"/>
</dbReference>
<dbReference type="InterPro" id="IPR050789">
    <property type="entry name" value="Diverse_Enzym_Activities"/>
</dbReference>
<dbReference type="OrthoDB" id="1185352at2"/>
<keyword evidence="1" id="KW-0732">Signal</keyword>
<evidence type="ECO:0000313" key="4">
    <source>
        <dbReference type="Proteomes" id="UP000253410"/>
    </source>
</evidence>
<dbReference type="RefSeq" id="WP_113614527.1">
    <property type="nucleotide sequence ID" value="NZ_QFFJ01000001.1"/>
</dbReference>
<dbReference type="InterPro" id="IPR001466">
    <property type="entry name" value="Beta-lactam-related"/>
</dbReference>
<evidence type="ECO:0000259" key="2">
    <source>
        <dbReference type="Pfam" id="PF00144"/>
    </source>
</evidence>
<dbReference type="SUPFAM" id="SSF56601">
    <property type="entry name" value="beta-lactamase/transpeptidase-like"/>
    <property type="match status" value="1"/>
</dbReference>
<accession>A0A365Y223</accession>
<feature type="domain" description="Beta-lactamase-related" evidence="2">
    <location>
        <begin position="58"/>
        <end position="314"/>
    </location>
</feature>